<dbReference type="AlphaFoldDB" id="A0A401VW84"/>
<feature type="domain" description="DUF1990" evidence="1">
    <location>
        <begin position="13"/>
        <end position="168"/>
    </location>
</feature>
<evidence type="ECO:0000313" key="2">
    <source>
        <dbReference type="EMBL" id="GCD41325.1"/>
    </source>
</evidence>
<evidence type="ECO:0000259" key="1">
    <source>
        <dbReference type="Pfam" id="PF09348"/>
    </source>
</evidence>
<dbReference type="Pfam" id="PF09348">
    <property type="entry name" value="DUF1990"/>
    <property type="match status" value="1"/>
</dbReference>
<sequence>MTTGSTAAPSPFNYAEEGATRRRPLPGGYRHLHEATYLGHGRAVLEAAGHAVTSFRMHRAAGVRVRASAPEAAPGVRVECALGLGPARLWAPCRVVWSEYESERIGFAYGTLAGHPQRGEESFVVEMREDGAVWFTMTAFSVPGRWYTRLAGPVVPVFQRLYARHCGRTLRRLARRDR</sequence>
<gene>
    <name evidence="2" type="ORF">GKJPGBOP_00978</name>
</gene>
<comment type="caution">
    <text evidence="2">The sequence shown here is derived from an EMBL/GenBank/DDBJ whole genome shotgun (WGS) entry which is preliminary data.</text>
</comment>
<dbReference type="PANTHER" id="PTHR34202">
    <property type="entry name" value="UPF0548 PROTEIN"/>
    <property type="match status" value="1"/>
</dbReference>
<evidence type="ECO:0000313" key="3">
    <source>
        <dbReference type="Proteomes" id="UP000286746"/>
    </source>
</evidence>
<proteinExistence type="predicted"/>
<dbReference type="PANTHER" id="PTHR34202:SF1">
    <property type="entry name" value="UPF0548 PROTEIN"/>
    <property type="match status" value="1"/>
</dbReference>
<reference evidence="2 3" key="1">
    <citation type="submission" date="2018-11" db="EMBL/GenBank/DDBJ databases">
        <title>Whole genome sequence of Streptomyces paromomycinus NBRC 15454(T).</title>
        <authorList>
            <person name="Komaki H."/>
            <person name="Tamura T."/>
        </authorList>
    </citation>
    <scope>NUCLEOTIDE SEQUENCE [LARGE SCALE GENOMIC DNA]</scope>
    <source>
        <strain evidence="2 3">NBRC 15454</strain>
    </source>
</reference>
<dbReference type="Proteomes" id="UP000286746">
    <property type="component" value="Unassembled WGS sequence"/>
</dbReference>
<keyword evidence="3" id="KW-1185">Reference proteome</keyword>
<dbReference type="InterPro" id="IPR014457">
    <property type="entry name" value="UCP010260"/>
</dbReference>
<dbReference type="RefSeq" id="WP_125052170.1">
    <property type="nucleotide sequence ID" value="NZ_BHZD01000001.1"/>
</dbReference>
<dbReference type="EMBL" id="BHZD01000001">
    <property type="protein sequence ID" value="GCD41325.1"/>
    <property type="molecule type" value="Genomic_DNA"/>
</dbReference>
<organism evidence="2 3">
    <name type="scientific">Streptomyces paromomycinus</name>
    <name type="common">Streptomyces rimosus subsp. paromomycinus</name>
    <dbReference type="NCBI Taxonomy" id="92743"/>
    <lineage>
        <taxon>Bacteria</taxon>
        <taxon>Bacillati</taxon>
        <taxon>Actinomycetota</taxon>
        <taxon>Actinomycetes</taxon>
        <taxon>Kitasatosporales</taxon>
        <taxon>Streptomycetaceae</taxon>
        <taxon>Streptomyces</taxon>
    </lineage>
</organism>
<name>A0A401VW84_STREY</name>
<dbReference type="InterPro" id="IPR018960">
    <property type="entry name" value="DUF1990"/>
</dbReference>
<protein>
    <submittedName>
        <fullName evidence="2">DUF1990 domain-containing protein</fullName>
    </submittedName>
</protein>
<accession>A0A401VW84</accession>
<dbReference type="PIRSF" id="PIRSF010260">
    <property type="entry name" value="UCP010260"/>
    <property type="match status" value="1"/>
</dbReference>